<dbReference type="Pfam" id="PF02954">
    <property type="entry name" value="HTH_8"/>
    <property type="match status" value="1"/>
</dbReference>
<organism evidence="1 2">
    <name type="scientific">Bradyrhizobium japonicum</name>
    <dbReference type="NCBI Taxonomy" id="375"/>
    <lineage>
        <taxon>Bacteria</taxon>
        <taxon>Pseudomonadati</taxon>
        <taxon>Pseudomonadota</taxon>
        <taxon>Alphaproteobacteria</taxon>
        <taxon>Hyphomicrobiales</taxon>
        <taxon>Nitrobacteraceae</taxon>
        <taxon>Bradyrhizobium</taxon>
    </lineage>
</organism>
<dbReference type="SUPFAM" id="SSF46689">
    <property type="entry name" value="Homeodomain-like"/>
    <property type="match status" value="1"/>
</dbReference>
<dbReference type="Gene3D" id="1.10.10.60">
    <property type="entry name" value="Homeodomain-like"/>
    <property type="match status" value="1"/>
</dbReference>
<dbReference type="PRINTS" id="PR01590">
    <property type="entry name" value="HTHFIS"/>
</dbReference>
<proteinExistence type="predicted"/>
<evidence type="ECO:0000313" key="1">
    <source>
        <dbReference type="EMBL" id="KGT81675.1"/>
    </source>
</evidence>
<dbReference type="RefSeq" id="WP_014493172.1">
    <property type="nucleotide sequence ID" value="NZ_BJNK01000018.1"/>
</dbReference>
<dbReference type="GO" id="GO:0043565">
    <property type="term" value="F:sequence-specific DNA binding"/>
    <property type="evidence" value="ECO:0007669"/>
    <property type="project" value="InterPro"/>
</dbReference>
<dbReference type="InterPro" id="IPR009057">
    <property type="entry name" value="Homeodomain-like_sf"/>
</dbReference>
<dbReference type="Proteomes" id="UP000030377">
    <property type="component" value="Unassembled WGS sequence"/>
</dbReference>
<dbReference type="AlphaFoldDB" id="A0A0A3Y4V7"/>
<comment type="caution">
    <text evidence="1">The sequence shown here is derived from an EMBL/GenBank/DDBJ whole genome shotgun (WGS) entry which is preliminary data.</text>
</comment>
<gene>
    <name evidence="1" type="ORF">MA20_02765</name>
</gene>
<dbReference type="PATRIC" id="fig|375.37.peg.6955"/>
<accession>A0A0A3Y4V7</accession>
<dbReference type="InterPro" id="IPR002197">
    <property type="entry name" value="HTH_Fis"/>
</dbReference>
<evidence type="ECO:0000313" key="2">
    <source>
        <dbReference type="Proteomes" id="UP000030377"/>
    </source>
</evidence>
<dbReference type="eggNOG" id="COG2204">
    <property type="taxonomic scope" value="Bacteria"/>
</dbReference>
<dbReference type="EMBL" id="JRPN01000001">
    <property type="protein sequence ID" value="KGT81675.1"/>
    <property type="molecule type" value="Genomic_DNA"/>
</dbReference>
<dbReference type="KEGG" id="bjp:RN69_14845"/>
<protein>
    <submittedName>
        <fullName evidence="1">Two-component response regulator</fullName>
    </submittedName>
</protein>
<reference evidence="1 2" key="1">
    <citation type="submission" date="2014-09" db="EMBL/GenBank/DDBJ databases">
        <title>Draft genome of Bradyrhizobium japonicum Is-34.</title>
        <authorList>
            <person name="Tsurumaru H."/>
            <person name="Yamakawa T."/>
            <person name="Hashimoto S."/>
            <person name="Okizaki K."/>
            <person name="Kanesaki Y."/>
            <person name="Yoshikawa H."/>
            <person name="Yajima S."/>
        </authorList>
    </citation>
    <scope>NUCLEOTIDE SEQUENCE [LARGE SCALE GENOMIC DNA]</scope>
    <source>
        <strain evidence="1 2">Is-34</strain>
    </source>
</reference>
<dbReference type="GeneID" id="64071919"/>
<name>A0A0A3Y4V7_BRAJP</name>
<sequence>MRELRNAADRFVLGVLDGKTINKSGLGGADVSLPRQLENIERLIIEDALRRKQGDVQATAALLGLPKQTLYDKIKRLGVNVDGIKEGSSLRRGLCSSTDAGMTCRRRYPPS</sequence>